<dbReference type="Proteomes" id="UP000286097">
    <property type="component" value="Unassembled WGS sequence"/>
</dbReference>
<evidence type="ECO:0000313" key="2">
    <source>
        <dbReference type="Proteomes" id="UP000286097"/>
    </source>
</evidence>
<dbReference type="AlphaFoldDB" id="A0A3R7WJ85"/>
<dbReference type="Pfam" id="PF16683">
    <property type="entry name" value="TGase_elicitor"/>
    <property type="match status" value="1"/>
</dbReference>
<organism evidence="1 2">
    <name type="scientific">Peronospora effusa</name>
    <dbReference type="NCBI Taxonomy" id="542832"/>
    <lineage>
        <taxon>Eukaryota</taxon>
        <taxon>Sar</taxon>
        <taxon>Stramenopiles</taxon>
        <taxon>Oomycota</taxon>
        <taxon>Peronosporomycetes</taxon>
        <taxon>Peronosporales</taxon>
        <taxon>Peronosporaceae</taxon>
        <taxon>Peronospora</taxon>
    </lineage>
</organism>
<gene>
    <name evidence="1" type="ORF">DD237_007960</name>
</gene>
<proteinExistence type="predicted"/>
<accession>A0A3R7WJ85</accession>
<dbReference type="VEuPathDB" id="FungiDB:DD237_007960"/>
<reference evidence="1 2" key="1">
    <citation type="submission" date="2018-06" db="EMBL/GenBank/DDBJ databases">
        <title>Comparative genomics of downy mildews reveals potential adaptations to biotrophy.</title>
        <authorList>
            <person name="Fletcher K."/>
            <person name="Klosterman S.J."/>
            <person name="Derevnina L."/>
            <person name="Martin F."/>
            <person name="Koike S."/>
            <person name="Reyes Chin-Wo S."/>
            <person name="Mou B."/>
            <person name="Michelmore R."/>
        </authorList>
    </citation>
    <scope>NUCLEOTIDE SEQUENCE [LARGE SCALE GENOMIC DNA]</scope>
    <source>
        <strain evidence="1 2">R13</strain>
    </source>
</reference>
<dbReference type="GO" id="GO:0016755">
    <property type="term" value="F:aminoacyltransferase activity"/>
    <property type="evidence" value="ECO:0007669"/>
    <property type="project" value="InterPro"/>
</dbReference>
<dbReference type="InterPro" id="IPR032048">
    <property type="entry name" value="TGase_elicitor"/>
</dbReference>
<dbReference type="EMBL" id="QKXF01000702">
    <property type="protein sequence ID" value="RQM09426.1"/>
    <property type="molecule type" value="Genomic_DNA"/>
</dbReference>
<protein>
    <submittedName>
        <fullName evidence="1">Uncharacterized protein</fullName>
    </submittedName>
</protein>
<evidence type="ECO:0000313" key="1">
    <source>
        <dbReference type="EMBL" id="RQM09426.1"/>
    </source>
</evidence>
<sequence length="70" mass="7772">MTVPICILCSLVHLNGPEKASDFDQYGRYTDATRRNVYANFFHIAITSFVIEVTVDSKAVGSYNVGTIKI</sequence>
<name>A0A3R7WJ85_9STRA</name>
<comment type="caution">
    <text evidence="1">The sequence shown here is derived from an EMBL/GenBank/DDBJ whole genome shotgun (WGS) entry which is preliminary data.</text>
</comment>